<dbReference type="GO" id="GO:0003995">
    <property type="term" value="F:acyl-CoA dehydrogenase activity"/>
    <property type="evidence" value="ECO:0007669"/>
    <property type="project" value="InterPro"/>
</dbReference>
<dbReference type="FunFam" id="2.40.110.10:FF:000011">
    <property type="entry name" value="Acyl-CoA dehydrogenase FadE34"/>
    <property type="match status" value="1"/>
</dbReference>
<dbReference type="InterPro" id="IPR013786">
    <property type="entry name" value="AcylCoA_DH/ox_N"/>
</dbReference>
<dbReference type="Proteomes" id="UP000738270">
    <property type="component" value="Unassembled WGS sequence"/>
</dbReference>
<evidence type="ECO:0000313" key="9">
    <source>
        <dbReference type="EMBL" id="NKT80249.1"/>
    </source>
</evidence>
<evidence type="ECO:0000256" key="1">
    <source>
        <dbReference type="ARBA" id="ARBA00001974"/>
    </source>
</evidence>
<proteinExistence type="predicted"/>
<dbReference type="PANTHER" id="PTHR43292">
    <property type="entry name" value="ACYL-COA DEHYDROGENASE"/>
    <property type="match status" value="1"/>
</dbReference>
<dbReference type="GO" id="GO:0050660">
    <property type="term" value="F:flavin adenine dinucleotide binding"/>
    <property type="evidence" value="ECO:0007669"/>
    <property type="project" value="InterPro"/>
</dbReference>
<evidence type="ECO:0000313" key="8">
    <source>
        <dbReference type="EMBL" id="MBM4627085.1"/>
    </source>
</evidence>
<keyword evidence="3" id="KW-0274">FAD</keyword>
<evidence type="ECO:0000259" key="5">
    <source>
        <dbReference type="Pfam" id="PF02770"/>
    </source>
</evidence>
<dbReference type="Gene3D" id="1.10.540.10">
    <property type="entry name" value="Acyl-CoA dehydrogenase/oxidase, N-terminal domain"/>
    <property type="match status" value="1"/>
</dbReference>
<dbReference type="Proteomes" id="UP000193518">
    <property type="component" value="Unassembled WGS sequence"/>
</dbReference>
<gene>
    <name evidence="11" type="ORF">A5N68_21780</name>
    <name evidence="7" type="ORF">GS441_07485</name>
    <name evidence="8" type="ORF">GS453_09370</name>
    <name evidence="9" type="ORF">GS882_19370</name>
    <name evidence="10" type="ORF">GS947_06170</name>
</gene>
<reference evidence="7" key="2">
    <citation type="submission" date="2019-11" db="EMBL/GenBank/DDBJ databases">
        <title>Spread of Macrolides and rifampicin resistant Rhodococcus equi in clinical isolates in the USA.</title>
        <authorList>
            <person name="Alvarez-Narvaez S."/>
            <person name="Huber L."/>
            <person name="Cohen N.D."/>
            <person name="Slovis N."/>
            <person name="Greiter M."/>
            <person name="Giguere S."/>
            <person name="Hart K."/>
        </authorList>
    </citation>
    <scope>NUCLEOTIDE SEQUENCE</scope>
    <source>
        <strain evidence="7">Lh_17</strain>
        <strain evidence="8">Lh_38</strain>
    </source>
</reference>
<dbReference type="InterPro" id="IPR046373">
    <property type="entry name" value="Acyl-CoA_Oxase/DH_mid-dom_sf"/>
</dbReference>
<dbReference type="EMBL" id="LWIC01000011">
    <property type="protein sequence ID" value="ORM21250.1"/>
    <property type="molecule type" value="Genomic_DNA"/>
</dbReference>
<evidence type="ECO:0000313" key="11">
    <source>
        <dbReference type="EMBL" id="ORM21250.1"/>
    </source>
</evidence>
<evidence type="ECO:0000313" key="10">
    <source>
        <dbReference type="EMBL" id="NKW41214.1"/>
    </source>
</evidence>
<dbReference type="Pfam" id="PF02771">
    <property type="entry name" value="Acyl-CoA_dh_N"/>
    <property type="match status" value="1"/>
</dbReference>
<name>A0A9Q5F0E4_RHOHA</name>
<dbReference type="AlphaFoldDB" id="A0A9Q5F0E4"/>
<dbReference type="InterPro" id="IPR052161">
    <property type="entry name" value="Mycobact_Acyl-CoA_DH"/>
</dbReference>
<dbReference type="Proteomes" id="UP000603463">
    <property type="component" value="Unassembled WGS sequence"/>
</dbReference>
<dbReference type="PANTHER" id="PTHR43292:SF4">
    <property type="entry name" value="ACYL-COA DEHYDROGENASE FADE34"/>
    <property type="match status" value="1"/>
</dbReference>
<evidence type="ECO:0000256" key="2">
    <source>
        <dbReference type="ARBA" id="ARBA00022630"/>
    </source>
</evidence>
<dbReference type="GeneID" id="57576054"/>
<reference evidence="9" key="3">
    <citation type="journal article" date="2020" name="Environ. Microbiol.">
        <title>The novel and transferable erm(51) gene confers Macrolides, Lincosamides, and Streptogramins B (MLSB) resistance to clonal Rhodococcus equi in the environment.</title>
        <authorList>
            <person name="Huber L."/>
            <person name="Giguere S."/>
            <person name="Slovis N.M."/>
            <person name="Alvarez-Narvaez S."/>
            <person name="Hart K.A."/>
            <person name="Greiter M."/>
            <person name="Morris E.R.A."/>
            <person name="Cohen N.D."/>
        </authorList>
    </citation>
    <scope>NUCLEOTIDE SEQUENCE</scope>
    <source>
        <strain evidence="9">Lh_116_1</strain>
        <strain evidence="10">Lh_16_1</strain>
    </source>
</reference>
<organism evidence="9 13">
    <name type="scientific">Rhodococcus hoagii</name>
    <name type="common">Corynebacterium equii</name>
    <dbReference type="NCBI Taxonomy" id="43767"/>
    <lineage>
        <taxon>Bacteria</taxon>
        <taxon>Bacillati</taxon>
        <taxon>Actinomycetota</taxon>
        <taxon>Actinomycetes</taxon>
        <taxon>Mycobacteriales</taxon>
        <taxon>Nocardiaceae</taxon>
        <taxon>Prescottella</taxon>
    </lineage>
</organism>
<evidence type="ECO:0000313" key="7">
    <source>
        <dbReference type="EMBL" id="MBM4565279.1"/>
    </source>
</evidence>
<dbReference type="RefSeq" id="WP_044990393.1">
    <property type="nucleotide sequence ID" value="NZ_AP024181.1"/>
</dbReference>
<dbReference type="EMBL" id="WUXR01000002">
    <property type="protein sequence ID" value="MBM4565279.1"/>
    <property type="molecule type" value="Genomic_DNA"/>
</dbReference>
<dbReference type="EMBL" id="WUXD01000002">
    <property type="protein sequence ID" value="MBM4627085.1"/>
    <property type="molecule type" value="Genomic_DNA"/>
</dbReference>
<dbReference type="GO" id="GO:0005886">
    <property type="term" value="C:plasma membrane"/>
    <property type="evidence" value="ECO:0007669"/>
    <property type="project" value="TreeGrafter"/>
</dbReference>
<feature type="domain" description="Acyl-CoA oxidase/dehydrogenase middle" evidence="5">
    <location>
        <begin position="129"/>
        <end position="222"/>
    </location>
</feature>
<evidence type="ECO:0000256" key="4">
    <source>
        <dbReference type="ARBA" id="ARBA00023002"/>
    </source>
</evidence>
<evidence type="ECO:0000259" key="6">
    <source>
        <dbReference type="Pfam" id="PF02771"/>
    </source>
</evidence>
<dbReference type="PROSITE" id="PS00072">
    <property type="entry name" value="ACYL_COA_DH_1"/>
    <property type="match status" value="1"/>
</dbReference>
<dbReference type="InterPro" id="IPR037069">
    <property type="entry name" value="AcylCoA_DH/ox_N_sf"/>
</dbReference>
<reference evidence="11 12" key="1">
    <citation type="journal article" date="2016" name="Genome Biol. Evol.">
        <title>Pangenome and Phylogenomic Analysis of the Pathogenic Actinobacterium Rhodococcus equi.</title>
        <authorList>
            <person name="Anastasi E."/>
            <person name="MacArthur I."/>
            <person name="Scortti M."/>
            <person name="Alvarez S."/>
            <person name="Giguere S."/>
            <person name="Vazquez-Boland J.A."/>
        </authorList>
    </citation>
    <scope>NUCLEOTIDE SEQUENCE [LARGE SCALE GENOMIC DNA]</scope>
    <source>
        <strain evidence="11 12">PAM1271</strain>
    </source>
</reference>
<feature type="domain" description="Acyl-CoA dehydrogenase/oxidase N-terminal" evidence="6">
    <location>
        <begin position="12"/>
        <end position="125"/>
    </location>
</feature>
<evidence type="ECO:0000313" key="12">
    <source>
        <dbReference type="Proteomes" id="UP000193518"/>
    </source>
</evidence>
<protein>
    <submittedName>
        <fullName evidence="9">Acyl-CoA dehydrogenase</fullName>
    </submittedName>
</protein>
<dbReference type="InterPro" id="IPR009100">
    <property type="entry name" value="AcylCoA_DH/oxidase_NM_dom_sf"/>
</dbReference>
<keyword evidence="4" id="KW-0560">Oxidoreductase</keyword>
<dbReference type="InterPro" id="IPR006091">
    <property type="entry name" value="Acyl-CoA_Oxase/DH_mid-dom"/>
</dbReference>
<dbReference type="EMBL" id="WVDC01000001">
    <property type="protein sequence ID" value="NKW41214.1"/>
    <property type="molecule type" value="Genomic_DNA"/>
</dbReference>
<comment type="caution">
    <text evidence="9">The sequence shown here is derived from an EMBL/GenBank/DDBJ whole genome shotgun (WGS) entry which is preliminary data.</text>
</comment>
<dbReference type="Proteomes" id="UP000808906">
    <property type="component" value="Unassembled WGS sequence"/>
</dbReference>
<accession>A0A9Q5F0E4</accession>
<sequence>MLTLAAVGGVADELVALRLEVREFLREEIESGRIRTEADAWMSGIDIEFSGRLAARGWVGMTIPVEYGGHGLTALERYVVTEELLAAGAPVAAHWIADRQMAPGILRNGTEAQKRSCLPGIAKGERFFAIGMSEPDSGSDLASIRTRAVEVEGGWRLSGTKVWTSAAHVATDIVVLARTDRGESRHEGLSQFLVDLPHPDIHIRPIVTIDGEHHFNEVVFDDAVIPATSLLGRRGDGWRQVTTELSNERSGPERILSTLPLLTAWASRESTEASPVERLEMGRLVGRMTVLRQLSLAVADRLRAGKNPVAEAALVKDLGTQYEGDVVNVVRRHIPSGPDATGDTLTRLSTQSVLHSPAFTLRGGTNEVLRSIVAKGL</sequence>
<dbReference type="SUPFAM" id="SSF56645">
    <property type="entry name" value="Acyl-CoA dehydrogenase NM domain-like"/>
    <property type="match status" value="1"/>
</dbReference>
<dbReference type="Gene3D" id="1.20.140.10">
    <property type="entry name" value="Butyryl-CoA Dehydrogenase, subunit A, domain 3"/>
    <property type="match status" value="1"/>
</dbReference>
<evidence type="ECO:0000313" key="13">
    <source>
        <dbReference type="Proteomes" id="UP000603463"/>
    </source>
</evidence>
<dbReference type="InterPro" id="IPR006089">
    <property type="entry name" value="Acyl-CoA_DH_CS"/>
</dbReference>
<dbReference type="Proteomes" id="UP000608063">
    <property type="component" value="Unassembled WGS sequence"/>
</dbReference>
<keyword evidence="2" id="KW-0285">Flavoprotein</keyword>
<comment type="cofactor">
    <cofactor evidence="1">
        <name>FAD</name>
        <dbReference type="ChEBI" id="CHEBI:57692"/>
    </cofactor>
</comment>
<dbReference type="EMBL" id="WVBC01000032">
    <property type="protein sequence ID" value="NKT80249.1"/>
    <property type="molecule type" value="Genomic_DNA"/>
</dbReference>
<dbReference type="Pfam" id="PF02770">
    <property type="entry name" value="Acyl-CoA_dh_M"/>
    <property type="match status" value="1"/>
</dbReference>
<dbReference type="Gene3D" id="2.40.110.10">
    <property type="entry name" value="Butyryl-CoA Dehydrogenase, subunit A, domain 2"/>
    <property type="match status" value="1"/>
</dbReference>
<evidence type="ECO:0000256" key="3">
    <source>
        <dbReference type="ARBA" id="ARBA00022827"/>
    </source>
</evidence>